<keyword evidence="2" id="KW-0238">DNA-binding</keyword>
<dbReference type="PANTHER" id="PTHR43537">
    <property type="entry name" value="TRANSCRIPTIONAL REGULATOR, GNTR FAMILY"/>
    <property type="match status" value="1"/>
</dbReference>
<dbReference type="CDD" id="cd07377">
    <property type="entry name" value="WHTH_GntR"/>
    <property type="match status" value="1"/>
</dbReference>
<dbReference type="Pfam" id="PF00392">
    <property type="entry name" value="GntR"/>
    <property type="match status" value="1"/>
</dbReference>
<dbReference type="RefSeq" id="WP_067844740.1">
    <property type="nucleotide sequence ID" value="NZ_LGTW01000002.1"/>
</dbReference>
<dbReference type="GO" id="GO:0003700">
    <property type="term" value="F:DNA-binding transcription factor activity"/>
    <property type="evidence" value="ECO:0007669"/>
    <property type="project" value="InterPro"/>
</dbReference>
<dbReference type="Gene3D" id="1.20.120.530">
    <property type="entry name" value="GntR ligand-binding domain-like"/>
    <property type="match status" value="1"/>
</dbReference>
<dbReference type="Pfam" id="PF07729">
    <property type="entry name" value="FCD"/>
    <property type="match status" value="1"/>
</dbReference>
<evidence type="ECO:0000256" key="3">
    <source>
        <dbReference type="ARBA" id="ARBA00023163"/>
    </source>
</evidence>
<organism evidence="5 6">
    <name type="scientific">Mycolicibacterium wolinskyi</name>
    <dbReference type="NCBI Taxonomy" id="59750"/>
    <lineage>
        <taxon>Bacteria</taxon>
        <taxon>Bacillati</taxon>
        <taxon>Actinomycetota</taxon>
        <taxon>Actinomycetes</taxon>
        <taxon>Mycobacteriales</taxon>
        <taxon>Mycobacteriaceae</taxon>
        <taxon>Mycolicibacterium</taxon>
    </lineage>
</organism>
<dbReference type="SUPFAM" id="SSF46785">
    <property type="entry name" value="Winged helix' DNA-binding domain"/>
    <property type="match status" value="1"/>
</dbReference>
<comment type="caution">
    <text evidence="5">The sequence shown here is derived from an EMBL/GenBank/DDBJ whole genome shotgun (WGS) entry which is preliminary data.</text>
</comment>
<dbReference type="InterPro" id="IPR036390">
    <property type="entry name" value="WH_DNA-bd_sf"/>
</dbReference>
<evidence type="ECO:0000256" key="1">
    <source>
        <dbReference type="ARBA" id="ARBA00023015"/>
    </source>
</evidence>
<dbReference type="PROSITE" id="PS50949">
    <property type="entry name" value="HTH_GNTR"/>
    <property type="match status" value="1"/>
</dbReference>
<protein>
    <submittedName>
        <fullName evidence="5">GntR family transcriptional regulator</fullName>
    </submittedName>
</protein>
<dbReference type="PATRIC" id="fig|59750.3.peg.2901"/>
<gene>
    <name evidence="5" type="ORF">AFM11_05100</name>
</gene>
<dbReference type="InterPro" id="IPR008920">
    <property type="entry name" value="TF_FadR/GntR_C"/>
</dbReference>
<keyword evidence="3" id="KW-0804">Transcription</keyword>
<evidence type="ECO:0000256" key="2">
    <source>
        <dbReference type="ARBA" id="ARBA00023125"/>
    </source>
</evidence>
<dbReference type="AlphaFoldDB" id="A0A132PTF3"/>
<keyword evidence="1" id="KW-0805">Transcription regulation</keyword>
<dbReference type="PRINTS" id="PR00035">
    <property type="entry name" value="HTHGNTR"/>
</dbReference>
<dbReference type="SMART" id="SM00895">
    <property type="entry name" value="FCD"/>
    <property type="match status" value="1"/>
</dbReference>
<reference evidence="5 6" key="1">
    <citation type="submission" date="2015-07" db="EMBL/GenBank/DDBJ databases">
        <title>A draft genome sequence of Mycobacterium wolinskyi.</title>
        <authorList>
            <person name="de Man T.J."/>
            <person name="Perry K.A."/>
            <person name="Coulliette A.D."/>
            <person name="Jensen B."/>
            <person name="Toney N.C."/>
            <person name="Limbago B.M."/>
            <person name="Noble-Wang J."/>
        </authorList>
    </citation>
    <scope>NUCLEOTIDE SEQUENCE [LARGE SCALE GENOMIC DNA]</scope>
    <source>
        <strain evidence="5 6">CDC_01</strain>
    </source>
</reference>
<dbReference type="Proteomes" id="UP000070612">
    <property type="component" value="Unassembled WGS sequence"/>
</dbReference>
<dbReference type="EMBL" id="LGTW01000002">
    <property type="protein sequence ID" value="KWX25611.1"/>
    <property type="molecule type" value="Genomic_DNA"/>
</dbReference>
<sequence length="216" mass="23560">MSGEPQNKSDQAFIEIERMIVLGDIAPGSLVSEKQLMELTGLGRTPVREALQRLSRERLVEIHPNRGVLVPATSIEVQLKLLELRRTLEPFAVRLAASRATDDQRRTARELADDVIGGSKSVGEFSVFLRSAHALVVAATHNEFVDAAMAPLQGLSRRFWFGHLGNVADDLGRAARLHHDILAAIADGDADTAHAASIALNDYLFEFAYATLPGRS</sequence>
<dbReference type="SMART" id="SM00345">
    <property type="entry name" value="HTH_GNTR"/>
    <property type="match status" value="1"/>
</dbReference>
<evidence type="ECO:0000313" key="5">
    <source>
        <dbReference type="EMBL" id="KWX25611.1"/>
    </source>
</evidence>
<dbReference type="SUPFAM" id="SSF48008">
    <property type="entry name" value="GntR ligand-binding domain-like"/>
    <property type="match status" value="1"/>
</dbReference>
<name>A0A132PTF3_9MYCO</name>
<feature type="domain" description="HTH gntR-type" evidence="4">
    <location>
        <begin position="6"/>
        <end position="73"/>
    </location>
</feature>
<dbReference type="GO" id="GO:0003677">
    <property type="term" value="F:DNA binding"/>
    <property type="evidence" value="ECO:0007669"/>
    <property type="project" value="UniProtKB-KW"/>
</dbReference>
<dbReference type="Gene3D" id="1.10.10.10">
    <property type="entry name" value="Winged helix-like DNA-binding domain superfamily/Winged helix DNA-binding domain"/>
    <property type="match status" value="1"/>
</dbReference>
<evidence type="ECO:0000259" key="4">
    <source>
        <dbReference type="PROSITE" id="PS50949"/>
    </source>
</evidence>
<accession>A0A132PTF3</accession>
<dbReference type="PANTHER" id="PTHR43537:SF5">
    <property type="entry name" value="UXU OPERON TRANSCRIPTIONAL REGULATOR"/>
    <property type="match status" value="1"/>
</dbReference>
<dbReference type="STRING" id="59750.AWC31_20140"/>
<dbReference type="InterPro" id="IPR011711">
    <property type="entry name" value="GntR_C"/>
</dbReference>
<dbReference type="InterPro" id="IPR000524">
    <property type="entry name" value="Tscrpt_reg_HTH_GntR"/>
</dbReference>
<proteinExistence type="predicted"/>
<dbReference type="InterPro" id="IPR036388">
    <property type="entry name" value="WH-like_DNA-bd_sf"/>
</dbReference>
<evidence type="ECO:0000313" key="6">
    <source>
        <dbReference type="Proteomes" id="UP000070612"/>
    </source>
</evidence>
<keyword evidence="6" id="KW-1185">Reference proteome</keyword>